<reference evidence="3" key="1">
    <citation type="journal article" date="2019" name="Int. J. Syst. Evol. Microbiol.">
        <title>The Global Catalogue of Microorganisms (GCM) 10K type strain sequencing project: providing services to taxonomists for standard genome sequencing and annotation.</title>
        <authorList>
            <consortium name="The Broad Institute Genomics Platform"/>
            <consortium name="The Broad Institute Genome Sequencing Center for Infectious Disease"/>
            <person name="Wu L."/>
            <person name="Ma J."/>
        </authorList>
    </citation>
    <scope>NUCLEOTIDE SEQUENCE [LARGE SCALE GENOMIC DNA]</scope>
    <source>
        <strain evidence="3">JCM 10696</strain>
    </source>
</reference>
<sequence length="252" mass="26204">MFDLNGKIALVTGAGQNVGEGIAHALAGRGATVVVNDYHADRAQKVADEITAQGGKAVAVPFDVTDLDAVTKAFAEVAERVGTVDILVNNAGTAGPNETMKVSPFREMPVDYWRGIIDVNLFGVLNCCKAALDPMVEKGWGRLITIASGAGNVGLDMGVSTYGAAKAGAIGFMRHLAMENAPYGITANTVALGMVLRNVKDPELVKKWSDPIPVKRLGTPEDAGALAVYLASEEASWMTGQTLGLNGGTTTS</sequence>
<name>A0ABP4BY97_9ACTN</name>
<evidence type="ECO:0000313" key="2">
    <source>
        <dbReference type="EMBL" id="GAA0957155.1"/>
    </source>
</evidence>
<dbReference type="Proteomes" id="UP001500665">
    <property type="component" value="Unassembled WGS sequence"/>
</dbReference>
<organism evidence="2 3">
    <name type="scientific">Actinocorallia libanotica</name>
    <dbReference type="NCBI Taxonomy" id="46162"/>
    <lineage>
        <taxon>Bacteria</taxon>
        <taxon>Bacillati</taxon>
        <taxon>Actinomycetota</taxon>
        <taxon>Actinomycetes</taxon>
        <taxon>Streptosporangiales</taxon>
        <taxon>Thermomonosporaceae</taxon>
        <taxon>Actinocorallia</taxon>
    </lineage>
</organism>
<comment type="caution">
    <text evidence="2">The sequence shown here is derived from an EMBL/GenBank/DDBJ whole genome shotgun (WGS) entry which is preliminary data.</text>
</comment>
<dbReference type="EMBL" id="BAAAHH010000018">
    <property type="protein sequence ID" value="GAA0957155.1"/>
    <property type="molecule type" value="Genomic_DNA"/>
</dbReference>
<dbReference type="PRINTS" id="PR00080">
    <property type="entry name" value="SDRFAMILY"/>
</dbReference>
<dbReference type="InterPro" id="IPR050259">
    <property type="entry name" value="SDR"/>
</dbReference>
<dbReference type="InterPro" id="IPR002347">
    <property type="entry name" value="SDR_fam"/>
</dbReference>
<dbReference type="Gene3D" id="3.40.50.720">
    <property type="entry name" value="NAD(P)-binding Rossmann-like Domain"/>
    <property type="match status" value="1"/>
</dbReference>
<evidence type="ECO:0000256" key="1">
    <source>
        <dbReference type="ARBA" id="ARBA00006484"/>
    </source>
</evidence>
<dbReference type="PANTHER" id="PTHR42879:SF2">
    <property type="entry name" value="3-OXOACYL-[ACYL-CARRIER-PROTEIN] REDUCTASE FABG"/>
    <property type="match status" value="1"/>
</dbReference>
<accession>A0ABP4BY97</accession>
<dbReference type="InterPro" id="IPR036291">
    <property type="entry name" value="NAD(P)-bd_dom_sf"/>
</dbReference>
<comment type="similarity">
    <text evidence="1">Belongs to the short-chain dehydrogenases/reductases (SDR) family.</text>
</comment>
<dbReference type="SUPFAM" id="SSF51735">
    <property type="entry name" value="NAD(P)-binding Rossmann-fold domains"/>
    <property type="match status" value="1"/>
</dbReference>
<dbReference type="PRINTS" id="PR00081">
    <property type="entry name" value="GDHRDH"/>
</dbReference>
<dbReference type="PANTHER" id="PTHR42879">
    <property type="entry name" value="3-OXOACYL-(ACYL-CARRIER-PROTEIN) REDUCTASE"/>
    <property type="match status" value="1"/>
</dbReference>
<proteinExistence type="inferred from homology"/>
<gene>
    <name evidence="2" type="ORF">GCM10009550_44120</name>
</gene>
<dbReference type="RefSeq" id="WP_344242790.1">
    <property type="nucleotide sequence ID" value="NZ_BAAAHH010000018.1"/>
</dbReference>
<protein>
    <submittedName>
        <fullName evidence="2">SDR family oxidoreductase</fullName>
    </submittedName>
</protein>
<evidence type="ECO:0000313" key="3">
    <source>
        <dbReference type="Proteomes" id="UP001500665"/>
    </source>
</evidence>
<keyword evidence="3" id="KW-1185">Reference proteome</keyword>
<dbReference type="Pfam" id="PF13561">
    <property type="entry name" value="adh_short_C2"/>
    <property type="match status" value="1"/>
</dbReference>